<evidence type="ECO:0000256" key="7">
    <source>
        <dbReference type="ARBA" id="ARBA00022927"/>
    </source>
</evidence>
<dbReference type="STRING" id="1121428.DESHY_60338"/>
<keyword evidence="8" id="KW-1006">Bacterial flagellum protein export</keyword>
<comment type="caution">
    <text evidence="12">The sequence shown here is derived from an EMBL/GenBank/DDBJ whole genome shotgun (WGS) entry which is preliminary data.</text>
</comment>
<keyword evidence="12" id="KW-0966">Cell projection</keyword>
<dbReference type="GO" id="GO:0071973">
    <property type="term" value="P:bacterial-type flagellum-dependent cell motility"/>
    <property type="evidence" value="ECO:0007669"/>
    <property type="project" value="InterPro"/>
</dbReference>
<protein>
    <submittedName>
        <fullName evidence="12">Flagellar biosynthesis/type III secretory pathway protein-like protein</fullName>
    </submittedName>
</protein>
<keyword evidence="7" id="KW-0653">Protein transport</keyword>
<evidence type="ECO:0000256" key="9">
    <source>
        <dbReference type="SAM" id="Coils"/>
    </source>
</evidence>
<keyword evidence="5" id="KW-0963">Cytoplasm</keyword>
<organism evidence="12 13">
    <name type="scientific">Desulforamulus hydrothermalis Lam5 = DSM 18033</name>
    <dbReference type="NCBI Taxonomy" id="1121428"/>
    <lineage>
        <taxon>Bacteria</taxon>
        <taxon>Bacillati</taxon>
        <taxon>Bacillota</taxon>
        <taxon>Clostridia</taxon>
        <taxon>Eubacteriales</taxon>
        <taxon>Peptococcaceae</taxon>
        <taxon>Desulforamulus</taxon>
    </lineage>
</organism>
<dbReference type="InterPro" id="IPR051472">
    <property type="entry name" value="T3SS_Stator/FliH"/>
</dbReference>
<keyword evidence="12" id="KW-0282">Flagellum</keyword>
<evidence type="ECO:0000256" key="5">
    <source>
        <dbReference type="ARBA" id="ARBA00022490"/>
    </source>
</evidence>
<dbReference type="RefSeq" id="WP_008413032.1">
    <property type="nucleotide sequence ID" value="NZ_FQXF01000012.1"/>
</dbReference>
<evidence type="ECO:0000313" key="12">
    <source>
        <dbReference type="EMBL" id="CCO09166.1"/>
    </source>
</evidence>
<evidence type="ECO:0000256" key="2">
    <source>
        <dbReference type="ARBA" id="ARBA00004496"/>
    </source>
</evidence>
<evidence type="ECO:0000256" key="1">
    <source>
        <dbReference type="ARBA" id="ARBA00003041"/>
    </source>
</evidence>
<feature type="region of interest" description="Disordered" evidence="10">
    <location>
        <begin position="1"/>
        <end position="31"/>
    </location>
</feature>
<evidence type="ECO:0000256" key="6">
    <source>
        <dbReference type="ARBA" id="ARBA00022795"/>
    </source>
</evidence>
<dbReference type="Proteomes" id="UP000009315">
    <property type="component" value="Unassembled WGS sequence"/>
</dbReference>
<proteinExistence type="inferred from homology"/>
<dbReference type="SUPFAM" id="SSF160527">
    <property type="entry name" value="V-type ATPase subunit E-like"/>
    <property type="match status" value="1"/>
</dbReference>
<dbReference type="GO" id="GO:0009288">
    <property type="term" value="C:bacterial-type flagellum"/>
    <property type="evidence" value="ECO:0007669"/>
    <property type="project" value="InterPro"/>
</dbReference>
<dbReference type="Pfam" id="PF02108">
    <property type="entry name" value="FliH"/>
    <property type="match status" value="1"/>
</dbReference>
<comment type="subcellular location">
    <subcellularLocation>
        <location evidence="2">Cytoplasm</location>
    </subcellularLocation>
</comment>
<gene>
    <name evidence="12" type="ORF">DESHY_60338</name>
</gene>
<name>K8EKU9_9FIRM</name>
<keyword evidence="9" id="KW-0175">Coiled coil</keyword>
<dbReference type="InterPro" id="IPR000563">
    <property type="entry name" value="Flag_FliH"/>
</dbReference>
<feature type="coiled-coil region" evidence="9">
    <location>
        <begin position="32"/>
        <end position="119"/>
    </location>
</feature>
<dbReference type="PRINTS" id="PR01003">
    <property type="entry name" value="FLGFLIH"/>
</dbReference>
<comment type="function">
    <text evidence="1">Needed for flagellar regrowth and assembly.</text>
</comment>
<keyword evidence="12" id="KW-0969">Cilium</keyword>
<accession>K8EKU9</accession>
<evidence type="ECO:0000256" key="10">
    <source>
        <dbReference type="SAM" id="MobiDB-lite"/>
    </source>
</evidence>
<evidence type="ECO:0000313" key="13">
    <source>
        <dbReference type="Proteomes" id="UP000009315"/>
    </source>
</evidence>
<reference evidence="12 13" key="1">
    <citation type="journal article" date="2013" name="Genome Announc.">
        <title>Genome Sequence of the Sulfate-Reducing Bacterium Desulfotomaculum hydrothermale Lam5(T).</title>
        <authorList>
            <person name="Amin O."/>
            <person name="Fardeau M.L."/>
            <person name="Valette O."/>
            <person name="Hirschler-Rea A."/>
            <person name="Barbe V."/>
            <person name="Medigue C."/>
            <person name="Vacherie B."/>
            <person name="Ollivier B."/>
            <person name="Bertin P.N."/>
            <person name="Dolla A."/>
        </authorList>
    </citation>
    <scope>NUCLEOTIDE SEQUENCE [LARGE SCALE GENOMIC DNA]</scope>
    <source>
        <strain evidence="13">Lam5 / DSM 18033</strain>
    </source>
</reference>
<sequence length="231" mass="25570">MIKSAALDQGDQVLPLRQLSPPPAPDETPDPARLLAAARQQAAELVARAEQEAAALLAQAQAEAQSEARQIKAAARQQGWQEGMEAARQEADSIRSQARQVLEQARAIRQRTLDNLEQELVDLAVDIAERLVMTQLAVEPQTIMAVARECMELVKNRPLVNMYVNQADLALVEQERHRLLQGLPGRVELNILADNAVSPGGCRIETDQGQVDATLETRWQEMLKTLYGREE</sequence>
<dbReference type="AlphaFoldDB" id="K8EKU9"/>
<evidence type="ECO:0000256" key="3">
    <source>
        <dbReference type="ARBA" id="ARBA00006602"/>
    </source>
</evidence>
<evidence type="ECO:0000259" key="11">
    <source>
        <dbReference type="Pfam" id="PF02108"/>
    </source>
</evidence>
<dbReference type="GO" id="GO:0005829">
    <property type="term" value="C:cytosol"/>
    <property type="evidence" value="ECO:0007669"/>
    <property type="project" value="TreeGrafter"/>
</dbReference>
<keyword evidence="6" id="KW-1005">Bacterial flagellum biogenesis</keyword>
<evidence type="ECO:0000256" key="4">
    <source>
        <dbReference type="ARBA" id="ARBA00022448"/>
    </source>
</evidence>
<dbReference type="GO" id="GO:0003774">
    <property type="term" value="F:cytoskeletal motor activity"/>
    <property type="evidence" value="ECO:0007669"/>
    <property type="project" value="InterPro"/>
</dbReference>
<dbReference type="eggNOG" id="COG1317">
    <property type="taxonomic scope" value="Bacteria"/>
</dbReference>
<evidence type="ECO:0000256" key="8">
    <source>
        <dbReference type="ARBA" id="ARBA00023225"/>
    </source>
</evidence>
<dbReference type="GO" id="GO:0044781">
    <property type="term" value="P:bacterial-type flagellum organization"/>
    <property type="evidence" value="ECO:0007669"/>
    <property type="project" value="UniProtKB-KW"/>
</dbReference>
<dbReference type="PANTHER" id="PTHR34982">
    <property type="entry name" value="YOP PROTEINS TRANSLOCATION PROTEIN L"/>
    <property type="match status" value="1"/>
</dbReference>
<comment type="similarity">
    <text evidence="3">Belongs to the FliH family.</text>
</comment>
<keyword evidence="13" id="KW-1185">Reference proteome</keyword>
<keyword evidence="4" id="KW-0813">Transport</keyword>
<feature type="domain" description="Flagellar assembly protein FliH/Type III secretion system HrpE" evidence="11">
    <location>
        <begin position="95"/>
        <end position="221"/>
    </location>
</feature>
<dbReference type="PANTHER" id="PTHR34982:SF1">
    <property type="entry name" value="FLAGELLAR ASSEMBLY PROTEIN FLIH"/>
    <property type="match status" value="1"/>
</dbReference>
<dbReference type="InterPro" id="IPR018035">
    <property type="entry name" value="Flagellar_FliH/T3SS_HrpE"/>
</dbReference>
<dbReference type="EMBL" id="CAOS01000013">
    <property type="protein sequence ID" value="CCO09166.1"/>
    <property type="molecule type" value="Genomic_DNA"/>
</dbReference>
<dbReference type="GO" id="GO:0015031">
    <property type="term" value="P:protein transport"/>
    <property type="evidence" value="ECO:0007669"/>
    <property type="project" value="UniProtKB-KW"/>
</dbReference>